<dbReference type="SMART" id="SM00257">
    <property type="entry name" value="LysM"/>
    <property type="match status" value="1"/>
</dbReference>
<keyword evidence="1" id="KW-0472">Membrane</keyword>
<comment type="caution">
    <text evidence="3">The sequence shown here is derived from an EMBL/GenBank/DDBJ whole genome shotgun (WGS) entry which is preliminary data.</text>
</comment>
<dbReference type="RefSeq" id="WP_133202928.1">
    <property type="nucleotide sequence ID" value="NZ_SMRU01000003.1"/>
</dbReference>
<dbReference type="SUPFAM" id="SSF54106">
    <property type="entry name" value="LysM domain"/>
    <property type="match status" value="1"/>
</dbReference>
<accession>A0A4R5L0Z5</accession>
<sequence length="119" mass="12461">MTAISTVHVSGSAEAMGRLHLTRRGRVVFFGVPAMLLVAVLLSMGGFLNSPAKASDSVAELQPTNTVSVTVQAGQSLWGIAGVVAPSRDPREVVAEIIQLNNLLDGRIIPGQRLFVPSA</sequence>
<name>A0A4R5L0Z5_9MICC</name>
<evidence type="ECO:0000256" key="1">
    <source>
        <dbReference type="SAM" id="Phobius"/>
    </source>
</evidence>
<dbReference type="EMBL" id="SMRU01000003">
    <property type="protein sequence ID" value="TDG01188.1"/>
    <property type="molecule type" value="Genomic_DNA"/>
</dbReference>
<reference evidence="3 4" key="1">
    <citation type="submission" date="2019-03" db="EMBL/GenBank/DDBJ databases">
        <title>Whole genome sequence of Arthrobacter sp JH1-1.</title>
        <authorList>
            <person name="Trinh H.N."/>
        </authorList>
    </citation>
    <scope>NUCLEOTIDE SEQUENCE [LARGE SCALE GENOMIC DNA]</scope>
    <source>
        <strain evidence="3 4">JH1-1</strain>
    </source>
</reference>
<feature type="domain" description="LysM" evidence="2">
    <location>
        <begin position="68"/>
        <end position="117"/>
    </location>
</feature>
<keyword evidence="4" id="KW-1185">Reference proteome</keyword>
<dbReference type="CDD" id="cd00118">
    <property type="entry name" value="LysM"/>
    <property type="match status" value="1"/>
</dbReference>
<evidence type="ECO:0000259" key="2">
    <source>
        <dbReference type="SMART" id="SM00257"/>
    </source>
</evidence>
<dbReference type="InterPro" id="IPR036779">
    <property type="entry name" value="LysM_dom_sf"/>
</dbReference>
<evidence type="ECO:0000313" key="3">
    <source>
        <dbReference type="EMBL" id="TDG01188.1"/>
    </source>
</evidence>
<dbReference type="Gene3D" id="3.10.350.10">
    <property type="entry name" value="LysM domain"/>
    <property type="match status" value="1"/>
</dbReference>
<keyword evidence="1" id="KW-0812">Transmembrane</keyword>
<dbReference type="Pfam" id="PF01476">
    <property type="entry name" value="LysM"/>
    <property type="match status" value="1"/>
</dbReference>
<feature type="transmembrane region" description="Helical" evidence="1">
    <location>
        <begin position="27"/>
        <end position="48"/>
    </location>
</feature>
<proteinExistence type="predicted"/>
<dbReference type="Proteomes" id="UP000295511">
    <property type="component" value="Unassembled WGS sequence"/>
</dbReference>
<dbReference type="InterPro" id="IPR018392">
    <property type="entry name" value="LysM"/>
</dbReference>
<gene>
    <name evidence="3" type="ORF">E1809_03985</name>
</gene>
<dbReference type="OrthoDB" id="5084290at2"/>
<keyword evidence="1" id="KW-1133">Transmembrane helix</keyword>
<dbReference type="AlphaFoldDB" id="A0A4R5L0Z5"/>
<protein>
    <submittedName>
        <fullName evidence="3">LysM peptidoglycan-binding domain-containing protein</fullName>
    </submittedName>
</protein>
<organism evidence="3 4">
    <name type="scientific">Arthrobacter terricola</name>
    <dbReference type="NCBI Taxonomy" id="2547396"/>
    <lineage>
        <taxon>Bacteria</taxon>
        <taxon>Bacillati</taxon>
        <taxon>Actinomycetota</taxon>
        <taxon>Actinomycetes</taxon>
        <taxon>Micrococcales</taxon>
        <taxon>Micrococcaceae</taxon>
        <taxon>Arthrobacter</taxon>
    </lineage>
</organism>
<evidence type="ECO:0000313" key="4">
    <source>
        <dbReference type="Proteomes" id="UP000295511"/>
    </source>
</evidence>